<evidence type="ECO:0000256" key="2">
    <source>
        <dbReference type="PROSITE-ProRule" id="PRU00176"/>
    </source>
</evidence>
<dbReference type="AlphaFoldDB" id="A0A1J3HPI4"/>
<evidence type="ECO:0000256" key="4">
    <source>
        <dbReference type="SAM" id="MobiDB-lite"/>
    </source>
</evidence>
<dbReference type="SMART" id="SM00360">
    <property type="entry name" value="RRM"/>
    <property type="match status" value="1"/>
</dbReference>
<evidence type="ECO:0000259" key="5">
    <source>
        <dbReference type="PROSITE" id="PS50102"/>
    </source>
</evidence>
<dbReference type="Gene3D" id="3.30.70.330">
    <property type="match status" value="1"/>
</dbReference>
<dbReference type="PANTHER" id="PTHR23236">
    <property type="entry name" value="EUKARYOTIC TRANSLATION INITIATION FACTOR 4B/4H"/>
    <property type="match status" value="1"/>
</dbReference>
<evidence type="ECO:0000256" key="1">
    <source>
        <dbReference type="ARBA" id="ARBA00022884"/>
    </source>
</evidence>
<sequence length="258" mass="29759">MDDTGKMHMEATPAQHESRKKQCKVDPTLVSSETDDSDASENKRNQERKALKELKAFKELKALKKLKKLKEKQKYKKQKKIIKELNNRVDVLTEAVEKLEKSQVVQETSLKVEEKECCFESEGAGSKNPQTIFVKGFDCSFPREEIRSTLIKHFSSCGEVVTVFIPFHCKTGSPLGFAFINMVEYPHKALKLDGSCLQGQRLLVTMALNRDEYIGYKHHDGCKRCRNAIMKRRLKLFHESFRMRIRLDTCTNPGEIEQ</sequence>
<evidence type="ECO:0000313" key="6">
    <source>
        <dbReference type="EMBL" id="JAU70195.1"/>
    </source>
</evidence>
<feature type="region of interest" description="Disordered" evidence="4">
    <location>
        <begin position="1"/>
        <end position="49"/>
    </location>
</feature>
<dbReference type="PANTHER" id="PTHR23236:SF109">
    <property type="entry name" value="RNA-BINDING (RRM_RBD_RNP MOTIFS) FAMILY PROTEIN"/>
    <property type="match status" value="1"/>
</dbReference>
<accession>A0A1J3HPI4</accession>
<dbReference type="InterPro" id="IPR012677">
    <property type="entry name" value="Nucleotide-bd_a/b_plait_sf"/>
</dbReference>
<dbReference type="InterPro" id="IPR035979">
    <property type="entry name" value="RBD_domain_sf"/>
</dbReference>
<dbReference type="Pfam" id="PF00076">
    <property type="entry name" value="RRM_1"/>
    <property type="match status" value="1"/>
</dbReference>
<proteinExistence type="predicted"/>
<reference evidence="6" key="1">
    <citation type="submission" date="2016-07" db="EMBL/GenBank/DDBJ databases">
        <title>De novo transcriptome assembly of four accessions of the metal hyperaccumulator plant Noccaea caerulescens.</title>
        <authorList>
            <person name="Blande D."/>
            <person name="Halimaa P."/>
            <person name="Tervahauta A.I."/>
            <person name="Aarts M.G."/>
            <person name="Karenlampi S.O."/>
        </authorList>
    </citation>
    <scope>NUCLEOTIDE SEQUENCE</scope>
</reference>
<dbReference type="EMBL" id="GEVM01024406">
    <property type="protein sequence ID" value="JAU81532.1"/>
    <property type="molecule type" value="Transcribed_RNA"/>
</dbReference>
<protein>
    <submittedName>
        <fullName evidence="6">Nucleolin 1</fullName>
    </submittedName>
</protein>
<evidence type="ECO:0000256" key="3">
    <source>
        <dbReference type="SAM" id="Coils"/>
    </source>
</evidence>
<evidence type="ECO:0000313" key="7">
    <source>
        <dbReference type="EMBL" id="JAU81532.1"/>
    </source>
</evidence>
<feature type="compositionally biased region" description="Basic and acidic residues" evidence="4">
    <location>
        <begin position="40"/>
        <end position="49"/>
    </location>
</feature>
<organism evidence="6">
    <name type="scientific">Noccaea caerulescens</name>
    <name type="common">Alpine penny-cress</name>
    <name type="synonym">Thlaspi caerulescens</name>
    <dbReference type="NCBI Taxonomy" id="107243"/>
    <lineage>
        <taxon>Eukaryota</taxon>
        <taxon>Viridiplantae</taxon>
        <taxon>Streptophyta</taxon>
        <taxon>Embryophyta</taxon>
        <taxon>Tracheophyta</taxon>
        <taxon>Spermatophyta</taxon>
        <taxon>Magnoliopsida</taxon>
        <taxon>eudicotyledons</taxon>
        <taxon>Gunneridae</taxon>
        <taxon>Pentapetalae</taxon>
        <taxon>rosids</taxon>
        <taxon>malvids</taxon>
        <taxon>Brassicales</taxon>
        <taxon>Brassicaceae</taxon>
        <taxon>Coluteocarpeae</taxon>
        <taxon>Noccaea</taxon>
    </lineage>
</organism>
<name>A0A1J3HPI4_NOCCA</name>
<dbReference type="GO" id="GO:0003723">
    <property type="term" value="F:RNA binding"/>
    <property type="evidence" value="ECO:0007669"/>
    <property type="project" value="UniProtKB-UniRule"/>
</dbReference>
<dbReference type="SUPFAM" id="SSF54928">
    <property type="entry name" value="RNA-binding domain, RBD"/>
    <property type="match status" value="1"/>
</dbReference>
<dbReference type="GO" id="GO:0005730">
    <property type="term" value="C:nucleolus"/>
    <property type="evidence" value="ECO:0007669"/>
    <property type="project" value="TreeGrafter"/>
</dbReference>
<keyword evidence="1 2" id="KW-0694">RNA-binding</keyword>
<dbReference type="PROSITE" id="PS50102">
    <property type="entry name" value="RRM"/>
    <property type="match status" value="1"/>
</dbReference>
<feature type="coiled-coil region" evidence="3">
    <location>
        <begin position="68"/>
        <end position="102"/>
    </location>
</feature>
<dbReference type="InterPro" id="IPR000504">
    <property type="entry name" value="RRM_dom"/>
</dbReference>
<dbReference type="EMBL" id="GEVL01007146">
    <property type="protein sequence ID" value="JAU70195.1"/>
    <property type="molecule type" value="Transcribed_RNA"/>
</dbReference>
<gene>
    <name evidence="6" type="ORF">LE_TR20587_c0_g1_i1_g.65900</name>
    <name evidence="7" type="ORF">MP_TR4963_c0_g1_i1_g.13632</name>
</gene>
<keyword evidence="3" id="KW-0175">Coiled coil</keyword>
<feature type="domain" description="RRM" evidence="5">
    <location>
        <begin position="130"/>
        <end position="209"/>
    </location>
</feature>